<dbReference type="PANTHER" id="PTHR14918">
    <property type="entry name" value="KICSTOR COMPLEX PROTEIN SZT2"/>
    <property type="match status" value="1"/>
</dbReference>
<dbReference type="Proteomes" id="UP000695022">
    <property type="component" value="Unplaced"/>
</dbReference>
<evidence type="ECO:0000313" key="1">
    <source>
        <dbReference type="Proteomes" id="UP000695022"/>
    </source>
</evidence>
<dbReference type="GeneID" id="106809788"/>
<sequence length="118" mass="13969">MIQPVMFQKFTKHWFPVVQADQVYLLMKKEYRISRNIRASWYFHHLNENIELQERQSLAEYKGELDVLSVIPRVSERGGGHAQQQYRVTPSTDITFFAHCYRIVFVLDLSPSTGIVYM</sequence>
<name>A0ABM1E8F7_PRICU</name>
<proteinExistence type="predicted"/>
<accession>A0ABM1E8F7</accession>
<dbReference type="RefSeq" id="XP_014668478.1">
    <property type="nucleotide sequence ID" value="XM_014812992.1"/>
</dbReference>
<protein>
    <submittedName>
        <fullName evidence="2">Protein SZT2-like</fullName>
    </submittedName>
</protein>
<dbReference type="PANTHER" id="PTHR14918:SF3">
    <property type="entry name" value="KICSTOR COMPLEX PROTEIN SZT2"/>
    <property type="match status" value="1"/>
</dbReference>
<dbReference type="InterPro" id="IPR033228">
    <property type="entry name" value="SZT2"/>
</dbReference>
<gene>
    <name evidence="2" type="primary">LOC106809788</name>
</gene>
<keyword evidence="1" id="KW-1185">Reference proteome</keyword>
<reference evidence="2" key="1">
    <citation type="submission" date="2025-08" db="UniProtKB">
        <authorList>
            <consortium name="RefSeq"/>
        </authorList>
    </citation>
    <scope>IDENTIFICATION</scope>
</reference>
<evidence type="ECO:0000313" key="2">
    <source>
        <dbReference type="RefSeq" id="XP_014668478.1"/>
    </source>
</evidence>
<organism evidence="1 2">
    <name type="scientific">Priapulus caudatus</name>
    <name type="common">Priapulid worm</name>
    <dbReference type="NCBI Taxonomy" id="37621"/>
    <lineage>
        <taxon>Eukaryota</taxon>
        <taxon>Metazoa</taxon>
        <taxon>Ecdysozoa</taxon>
        <taxon>Scalidophora</taxon>
        <taxon>Priapulida</taxon>
        <taxon>Priapulimorpha</taxon>
        <taxon>Priapulimorphida</taxon>
        <taxon>Priapulidae</taxon>
        <taxon>Priapulus</taxon>
    </lineage>
</organism>